<dbReference type="PANTHER" id="PTHR42923:SF47">
    <property type="entry name" value="BLR3003 PROTEIN"/>
    <property type="match status" value="1"/>
</dbReference>
<dbReference type="NCBIfam" id="TIGR03467">
    <property type="entry name" value="HpnE"/>
    <property type="match status" value="1"/>
</dbReference>
<keyword evidence="6" id="KW-1185">Reference proteome</keyword>
<proteinExistence type="predicted"/>
<comment type="caution">
    <text evidence="5">The sequence shown here is derived from an EMBL/GenBank/DDBJ whole genome shotgun (WGS) entry which is preliminary data.</text>
</comment>
<dbReference type="PANTHER" id="PTHR42923">
    <property type="entry name" value="PROTOPORPHYRINOGEN OXIDASE"/>
    <property type="match status" value="1"/>
</dbReference>
<dbReference type="Proteomes" id="UP000234190">
    <property type="component" value="Unassembled WGS sequence"/>
</dbReference>
<dbReference type="InterPro" id="IPR017830">
    <property type="entry name" value="SQase_HpnE"/>
</dbReference>
<dbReference type="RefSeq" id="WP_102072485.1">
    <property type="nucleotide sequence ID" value="NZ_PDNW01000002.1"/>
</dbReference>
<evidence type="ECO:0000259" key="4">
    <source>
        <dbReference type="Pfam" id="PF01593"/>
    </source>
</evidence>
<dbReference type="InterPro" id="IPR050464">
    <property type="entry name" value="Zeta_carotene_desat/Oxidored"/>
</dbReference>
<evidence type="ECO:0000256" key="3">
    <source>
        <dbReference type="PIRSR" id="PIRSR601613-1"/>
    </source>
</evidence>
<feature type="domain" description="Amine oxidase" evidence="4">
    <location>
        <begin position="11"/>
        <end position="439"/>
    </location>
</feature>
<dbReference type="SUPFAM" id="SSF51905">
    <property type="entry name" value="FAD/NAD(P)-binding domain"/>
    <property type="match status" value="1"/>
</dbReference>
<dbReference type="InterPro" id="IPR036188">
    <property type="entry name" value="FAD/NAD-bd_sf"/>
</dbReference>
<dbReference type="Gene3D" id="3.50.50.60">
    <property type="entry name" value="FAD/NAD(P)-binding domain"/>
    <property type="match status" value="1"/>
</dbReference>
<evidence type="ECO:0000256" key="1">
    <source>
        <dbReference type="ARBA" id="ARBA00001974"/>
    </source>
</evidence>
<comment type="cofactor">
    <cofactor evidence="1">
        <name>FAD</name>
        <dbReference type="ChEBI" id="CHEBI:57692"/>
    </cofactor>
</comment>
<dbReference type="Pfam" id="PF01593">
    <property type="entry name" value="Amino_oxidase"/>
    <property type="match status" value="1"/>
</dbReference>
<dbReference type="InterPro" id="IPR002937">
    <property type="entry name" value="Amino_oxidase"/>
</dbReference>
<gene>
    <name evidence="5" type="ORF">CR159_02730</name>
</gene>
<dbReference type="GO" id="GO:0016491">
    <property type="term" value="F:oxidoreductase activity"/>
    <property type="evidence" value="ECO:0007669"/>
    <property type="project" value="UniProtKB-KW"/>
</dbReference>
<sequence>MNIAVVGGGWAGLSAAVRLRQYGCSVVVFEAARTLGGRARRVSSATLNTRIDNGQHILLGAYTETLALMQELGLNVPDLFLRERLQLHSADGSFSLRAGALPAPLHLLGAILGARGLGLMERLRIIAITTRLRRHGWKVDGGMTVAQWLAQGRQSPRAIQLFWQPLCLAALNTPMDAACARLFARVLQDSLGGPGHASDVLIPRVDLSQLWPDQVAQYRPDGTPGELAVRPGCAVRKLQAWSSHVNVDGSRFDAVVVAGNAPATHRLLQQLDPCESGIDYLSTLSAFQYLPIATLTLQLERPWNRVHPMLLLKDFPERMQYGQWLFDRSASGPADSQCLLNIVISDARAFMEHSRAKVIAATIDQVREQSEREADMPGVRNHEVIIEKRATFAAVPGLRRPSNSTPWPRIWVAGDWTDTGYPAVLEGAVRSGKEAAHAIYRTLGSRLAQ</sequence>
<feature type="binding site" evidence="3">
    <location>
        <begin position="30"/>
        <end position="31"/>
    </location>
    <ligand>
        <name>FAD</name>
        <dbReference type="ChEBI" id="CHEBI:57692"/>
    </ligand>
</feature>
<reference evidence="5 6" key="1">
    <citation type="submission" date="2017-10" db="EMBL/GenBank/DDBJ databases">
        <title>Two draft genome sequences of Pusillimonas sp. strains isolated from a nitrate- and radionuclide-contaminated groundwater in Russia.</title>
        <authorList>
            <person name="Grouzdev D.S."/>
            <person name="Tourova T.P."/>
            <person name="Goeva M.A."/>
            <person name="Babich T.L."/>
            <person name="Sokolova D.S."/>
            <person name="Abdullin R."/>
            <person name="Poltaraus A.B."/>
            <person name="Toshchakov S.V."/>
            <person name="Nazina T.N."/>
        </authorList>
    </citation>
    <scope>NUCLEOTIDE SEQUENCE [LARGE SCALE GENOMIC DNA]</scope>
    <source>
        <strain evidence="5 6">JR1/69-3-13</strain>
    </source>
</reference>
<keyword evidence="2" id="KW-0560">Oxidoreductase</keyword>
<protein>
    <submittedName>
        <fullName evidence="5">Zeta-carotene desaturase</fullName>
    </submittedName>
</protein>
<dbReference type="EMBL" id="PDNW01000002">
    <property type="protein sequence ID" value="PLC51167.1"/>
    <property type="molecule type" value="Genomic_DNA"/>
</dbReference>
<organism evidence="5 6">
    <name type="scientific">Pollutimonas subterranea</name>
    <dbReference type="NCBI Taxonomy" id="2045210"/>
    <lineage>
        <taxon>Bacteria</taxon>
        <taxon>Pseudomonadati</taxon>
        <taxon>Pseudomonadota</taxon>
        <taxon>Betaproteobacteria</taxon>
        <taxon>Burkholderiales</taxon>
        <taxon>Alcaligenaceae</taxon>
        <taxon>Pollutimonas</taxon>
    </lineage>
</organism>
<name>A0A2N4U838_9BURK</name>
<accession>A0A2N4U838</accession>
<evidence type="ECO:0000256" key="2">
    <source>
        <dbReference type="ARBA" id="ARBA00023002"/>
    </source>
</evidence>
<dbReference type="PRINTS" id="PR00757">
    <property type="entry name" value="AMINEOXDASEF"/>
</dbReference>
<dbReference type="InterPro" id="IPR001613">
    <property type="entry name" value="Flavin_amine_oxidase"/>
</dbReference>
<dbReference type="OrthoDB" id="7849608at2"/>
<evidence type="ECO:0000313" key="6">
    <source>
        <dbReference type="Proteomes" id="UP000234190"/>
    </source>
</evidence>
<evidence type="ECO:0000313" key="5">
    <source>
        <dbReference type="EMBL" id="PLC51167.1"/>
    </source>
</evidence>
<dbReference type="AlphaFoldDB" id="A0A2N4U838"/>